<evidence type="ECO:0000256" key="4">
    <source>
        <dbReference type="ARBA" id="ARBA00022676"/>
    </source>
</evidence>
<evidence type="ECO:0000256" key="6">
    <source>
        <dbReference type="ARBA" id="ARBA00022692"/>
    </source>
</evidence>
<evidence type="ECO:0000256" key="14">
    <source>
        <dbReference type="SAM" id="Phobius"/>
    </source>
</evidence>
<evidence type="ECO:0000256" key="12">
    <source>
        <dbReference type="ARBA" id="ARBA00023277"/>
    </source>
</evidence>
<keyword evidence="12" id="KW-0119">Carbohydrate metabolism</keyword>
<evidence type="ECO:0000256" key="3">
    <source>
        <dbReference type="ARBA" id="ARBA00007737"/>
    </source>
</evidence>
<dbReference type="Pfam" id="PF10250">
    <property type="entry name" value="O-FucT"/>
    <property type="match status" value="2"/>
</dbReference>
<sequence length="491" mass="56667">MLIHVNGRRKSMHSFVKPAIIRWPWTKKRRALGVVGVVALVSFISIIVLFHVLVVMLPPPYSYTNGNTTTTPLHILQVTTTTTTTTTFQHTTSTFQSNLFHNKMYRPYRDLEIWKPPRSERLQKCVNRSKKEAKNGTATDGFILAHANGGLNQMKLGISDMVAIAKVMNATLVMPTLDHSSYWNDSRDMREKHLIKREKVIKFLQTNSRLANNVQFSTQRLRCRAMYDALKFRKDIEELGRILVERLRRNKNPYIALHLRYEKDMLAFTGCSHKLTINEHEELTKMRYETKHWKEKKINAKVQRLHGNCPMTPREVAIFLMALGYPSDTQIYIVSGEIYGKDGMQSLKQKFPNLSTKLSLATEEELMPFMNSQNKLAAIDYVVALESDVFVYSYDGNMARALQGHRVYEGFRKTISPDRQNLVKLIDKLDKGNISWAKFSYLVKSFHEKRIGGPKPRLTSHSRDSSKLEENFYANPFPGLLKLIMLFGLNF</sequence>
<organism evidence="15 16">
    <name type="scientific">Cannabis sativa</name>
    <name type="common">Hemp</name>
    <name type="synonym">Marijuana</name>
    <dbReference type="NCBI Taxonomy" id="3483"/>
    <lineage>
        <taxon>Eukaryota</taxon>
        <taxon>Viridiplantae</taxon>
        <taxon>Streptophyta</taxon>
        <taxon>Embryophyta</taxon>
        <taxon>Tracheophyta</taxon>
        <taxon>Spermatophyta</taxon>
        <taxon>Magnoliopsida</taxon>
        <taxon>eudicotyledons</taxon>
        <taxon>Gunneridae</taxon>
        <taxon>Pentapetalae</taxon>
        <taxon>rosids</taxon>
        <taxon>fabids</taxon>
        <taxon>Rosales</taxon>
        <taxon>Cannabaceae</taxon>
        <taxon>Cannabis</taxon>
    </lineage>
</organism>
<evidence type="ECO:0000256" key="8">
    <source>
        <dbReference type="ARBA" id="ARBA00022989"/>
    </source>
</evidence>
<comment type="pathway">
    <text evidence="2">Glycan metabolism.</text>
</comment>
<dbReference type="PANTHER" id="PTHR31741:SF4">
    <property type="entry name" value="O-FUCOSYLTRANSFERASE 28"/>
    <property type="match status" value="1"/>
</dbReference>
<reference evidence="15 16" key="1">
    <citation type="journal article" date="2020" name="bioRxiv">
        <title>Sequence and annotation of 42 cannabis genomes reveals extensive copy number variation in cannabinoid synthesis and pathogen resistance genes.</title>
        <authorList>
            <person name="Mckernan K.J."/>
            <person name="Helbert Y."/>
            <person name="Kane L.T."/>
            <person name="Ebling H."/>
            <person name="Zhang L."/>
            <person name="Liu B."/>
            <person name="Eaton Z."/>
            <person name="Mclaughlin S."/>
            <person name="Kingan S."/>
            <person name="Baybayan P."/>
            <person name="Concepcion G."/>
            <person name="Jordan M."/>
            <person name="Riva A."/>
            <person name="Barbazuk W."/>
            <person name="Harkins T."/>
        </authorList>
    </citation>
    <scope>NUCLEOTIDE SEQUENCE [LARGE SCALE GENOMIC DNA]</scope>
    <source>
        <strain evidence="16">cv. Jamaican Lion 4</strain>
        <tissue evidence="15">Leaf</tissue>
    </source>
</reference>
<evidence type="ECO:0000256" key="13">
    <source>
        <dbReference type="ARBA" id="ARBA00030350"/>
    </source>
</evidence>
<dbReference type="InterPro" id="IPR019378">
    <property type="entry name" value="GDP-Fuc_O-FucTrfase"/>
</dbReference>
<dbReference type="PANTHER" id="PTHR31741">
    <property type="entry name" value="OS02G0726500 PROTEIN-RELATED"/>
    <property type="match status" value="1"/>
</dbReference>
<keyword evidence="6 14" id="KW-0812">Transmembrane</keyword>
<dbReference type="GO" id="GO:0006004">
    <property type="term" value="P:fucose metabolic process"/>
    <property type="evidence" value="ECO:0007669"/>
    <property type="project" value="UniProtKB-KW"/>
</dbReference>
<dbReference type="GO" id="GO:0005737">
    <property type="term" value="C:cytoplasm"/>
    <property type="evidence" value="ECO:0007669"/>
    <property type="project" value="TreeGrafter"/>
</dbReference>
<keyword evidence="10" id="KW-0325">Glycoprotein</keyword>
<comment type="caution">
    <text evidence="15">The sequence shown here is derived from an EMBL/GenBank/DDBJ whole genome shotgun (WGS) entry which is preliminary data.</text>
</comment>
<keyword evidence="4" id="KW-0328">Glycosyltransferase</keyword>
<evidence type="ECO:0000313" key="16">
    <source>
        <dbReference type="Proteomes" id="UP000583929"/>
    </source>
</evidence>
<comment type="similarity">
    <text evidence="3">Belongs to the glycosyltransferase GT106 family.</text>
</comment>
<keyword evidence="7" id="KW-0735">Signal-anchor</keyword>
<evidence type="ECO:0000313" key="15">
    <source>
        <dbReference type="EMBL" id="KAF4395693.1"/>
    </source>
</evidence>
<dbReference type="GO" id="GO:0016757">
    <property type="term" value="F:glycosyltransferase activity"/>
    <property type="evidence" value="ECO:0007669"/>
    <property type="project" value="UniProtKB-KW"/>
</dbReference>
<protein>
    <recommendedName>
        <fullName evidence="13">O-fucosyltransferase family protein</fullName>
    </recommendedName>
</protein>
<dbReference type="Proteomes" id="UP000583929">
    <property type="component" value="Unassembled WGS sequence"/>
</dbReference>
<keyword evidence="5" id="KW-0808">Transferase</keyword>
<feature type="transmembrane region" description="Helical" evidence="14">
    <location>
        <begin position="31"/>
        <end position="57"/>
    </location>
</feature>
<proteinExistence type="inferred from homology"/>
<keyword evidence="16" id="KW-1185">Reference proteome</keyword>
<dbReference type="GO" id="GO:0016020">
    <property type="term" value="C:membrane"/>
    <property type="evidence" value="ECO:0007669"/>
    <property type="project" value="UniProtKB-SubCell"/>
</dbReference>
<evidence type="ECO:0000256" key="7">
    <source>
        <dbReference type="ARBA" id="ARBA00022968"/>
    </source>
</evidence>
<keyword evidence="11" id="KW-0294">Fucose metabolism</keyword>
<name>A0A7J6HKC3_CANSA</name>
<evidence type="ECO:0000256" key="1">
    <source>
        <dbReference type="ARBA" id="ARBA00004606"/>
    </source>
</evidence>
<comment type="subcellular location">
    <subcellularLocation>
        <location evidence="1">Membrane</location>
        <topology evidence="1">Single-pass type II membrane protein</topology>
    </subcellularLocation>
</comment>
<gene>
    <name evidence="15" type="ORF">G4B88_013467</name>
</gene>
<dbReference type="CDD" id="cd11299">
    <property type="entry name" value="O-FucT_plant"/>
    <property type="match status" value="1"/>
</dbReference>
<evidence type="ECO:0000256" key="9">
    <source>
        <dbReference type="ARBA" id="ARBA00023136"/>
    </source>
</evidence>
<accession>A0A7J6HKC3</accession>
<keyword evidence="9 14" id="KW-0472">Membrane</keyword>
<dbReference type="AlphaFoldDB" id="A0A7J6HKC3"/>
<evidence type="ECO:0000256" key="5">
    <source>
        <dbReference type="ARBA" id="ARBA00022679"/>
    </source>
</evidence>
<dbReference type="EMBL" id="JAATIQ010000039">
    <property type="protein sequence ID" value="KAF4395693.1"/>
    <property type="molecule type" value="Genomic_DNA"/>
</dbReference>
<dbReference type="InterPro" id="IPR024709">
    <property type="entry name" value="FucosylTrfase_pln"/>
</dbReference>
<dbReference type="FunFam" id="3.40.50.11350:FF:000011">
    <property type="entry name" value="O-fucosyltransferase 28"/>
    <property type="match status" value="1"/>
</dbReference>
<evidence type="ECO:0000256" key="11">
    <source>
        <dbReference type="ARBA" id="ARBA00023253"/>
    </source>
</evidence>
<evidence type="ECO:0000256" key="10">
    <source>
        <dbReference type="ARBA" id="ARBA00023180"/>
    </source>
</evidence>
<evidence type="ECO:0000256" key="2">
    <source>
        <dbReference type="ARBA" id="ARBA00004881"/>
    </source>
</evidence>
<keyword evidence="8 14" id="KW-1133">Transmembrane helix</keyword>
<dbReference type="PIRSF" id="PIRSF009360">
    <property type="entry name" value="UCP009360"/>
    <property type="match status" value="1"/>
</dbReference>